<dbReference type="AlphaFoldDB" id="A0A0Q0FC57"/>
<evidence type="ECO:0000313" key="1">
    <source>
        <dbReference type="EMBL" id="RMO65418.1"/>
    </source>
</evidence>
<evidence type="ECO:0000313" key="2">
    <source>
        <dbReference type="Proteomes" id="UP000274541"/>
    </source>
</evidence>
<protein>
    <submittedName>
        <fullName evidence="1">Uncharacterized protein</fullName>
    </submittedName>
</protein>
<reference evidence="1 2" key="1">
    <citation type="submission" date="2018-08" db="EMBL/GenBank/DDBJ databases">
        <title>Recombination of ecologically and evolutionarily significant loci maintains genetic cohesion in the Pseudomonas syringae species complex.</title>
        <authorList>
            <person name="Dillon M."/>
            <person name="Thakur S."/>
            <person name="Almeida R.N.D."/>
            <person name="Weir B.S."/>
            <person name="Guttman D.S."/>
        </authorList>
    </citation>
    <scope>NUCLEOTIDE SEQUENCE [LARGE SCALE GENOMIC DNA]</scope>
    <source>
        <strain evidence="1 2">ICMP 4388</strain>
    </source>
</reference>
<proteinExistence type="predicted"/>
<gene>
    <name evidence="1" type="ORF">ALQ37_200202</name>
</gene>
<dbReference type="Proteomes" id="UP000274541">
    <property type="component" value="Unassembled WGS sequence"/>
</dbReference>
<dbReference type="RefSeq" id="WP_057445967.1">
    <property type="nucleotide sequence ID" value="NZ_LJRP01000139.1"/>
</dbReference>
<name>A0A0Q0FC57_PSEAP</name>
<dbReference type="InterPro" id="IPR029063">
    <property type="entry name" value="SAM-dependent_MTases_sf"/>
</dbReference>
<accession>A0A0Q0FC57</accession>
<sequence length="283" mass="31670">MNDLKNQIVNLKKTIFKITKNVIDSDSKNQTLAFKCFVQLALHTSIHNLTKRFEHHGLSPFMLDHHLVVGEALIQYEGRHEALTHIDESSLIDAVNLYNHIVKKNEPFTDVLSLLAEEITISKKQAKSLGQYMTPPDLARAVASLLNPDDYPDKPTKVCDFCVGYGALILGRIEKGLKANPKSLRHVEVIVNDIDPFMSNVTALQIITNTVHNNLDIKELVVLCSDVIKDYRSGNASFVIKYRTPQIVLDDIERIHKEKALAKHSKRIDVTDTGIASKSVGAV</sequence>
<dbReference type="EMBL" id="RBPX01000180">
    <property type="protein sequence ID" value="RMO65418.1"/>
    <property type="molecule type" value="Genomic_DNA"/>
</dbReference>
<comment type="caution">
    <text evidence="1">The sequence shown here is derived from an EMBL/GenBank/DDBJ whole genome shotgun (WGS) entry which is preliminary data.</text>
</comment>
<dbReference type="Gene3D" id="3.40.50.150">
    <property type="entry name" value="Vaccinia Virus protein VP39"/>
    <property type="match status" value="1"/>
</dbReference>
<dbReference type="SUPFAM" id="SSF53335">
    <property type="entry name" value="S-adenosyl-L-methionine-dependent methyltransferases"/>
    <property type="match status" value="1"/>
</dbReference>
<organism evidence="1 2">
    <name type="scientific">Pseudomonas syringae pv. aptata</name>
    <dbReference type="NCBI Taxonomy" id="83167"/>
    <lineage>
        <taxon>Bacteria</taxon>
        <taxon>Pseudomonadati</taxon>
        <taxon>Pseudomonadota</taxon>
        <taxon>Gammaproteobacteria</taxon>
        <taxon>Pseudomonadales</taxon>
        <taxon>Pseudomonadaceae</taxon>
        <taxon>Pseudomonas</taxon>
        <taxon>Pseudomonas syringae</taxon>
    </lineage>
</organism>